<protein>
    <recommendedName>
        <fullName evidence="3">Nidogen G2 beta-barrel domain-containing protein</fullName>
    </recommendedName>
</protein>
<evidence type="ECO:0008006" key="3">
    <source>
        <dbReference type="Google" id="ProtNLM"/>
    </source>
</evidence>
<keyword evidence="2" id="KW-1185">Reference proteome</keyword>
<reference evidence="1 2" key="1">
    <citation type="submission" date="2014-04" db="EMBL/GenBank/DDBJ databases">
        <title>Genome evolution of avian class.</title>
        <authorList>
            <person name="Zhang G."/>
            <person name="Li C."/>
        </authorList>
    </citation>
    <scope>NUCLEOTIDE SEQUENCE [LARGE SCALE GENOMIC DNA]</scope>
    <source>
        <strain evidence="1">BGI_N335</strain>
    </source>
</reference>
<organism evidence="1 2">
    <name type="scientific">Phaethon lepturus</name>
    <name type="common">White-tailed tropicbird</name>
    <dbReference type="NCBI Taxonomy" id="97097"/>
    <lineage>
        <taxon>Eukaryota</taxon>
        <taxon>Metazoa</taxon>
        <taxon>Chordata</taxon>
        <taxon>Craniata</taxon>
        <taxon>Vertebrata</taxon>
        <taxon>Euteleostomi</taxon>
        <taxon>Archelosauria</taxon>
        <taxon>Archosauria</taxon>
        <taxon>Dinosauria</taxon>
        <taxon>Saurischia</taxon>
        <taxon>Theropoda</taxon>
        <taxon>Coelurosauria</taxon>
        <taxon>Aves</taxon>
        <taxon>Neognathae</taxon>
        <taxon>Neoaves</taxon>
        <taxon>Phaethontimorphae</taxon>
        <taxon>Phaethontiformes</taxon>
        <taxon>Phaethontidae</taxon>
        <taxon>Phaethon</taxon>
    </lineage>
</organism>
<dbReference type="AlphaFoldDB" id="A0A091U946"/>
<feature type="non-terminal residue" evidence="1">
    <location>
        <position position="55"/>
    </location>
</feature>
<sequence>NGYKLLLGRFQLDTSGNFFTRRTINHWNNIPREVVDSPALDTFKILLDRVLRHLV</sequence>
<dbReference type="Proteomes" id="UP000053638">
    <property type="component" value="Unassembled WGS sequence"/>
</dbReference>
<gene>
    <name evidence="1" type="ORF">N335_06405</name>
</gene>
<evidence type="ECO:0000313" key="1">
    <source>
        <dbReference type="EMBL" id="KFQ70578.1"/>
    </source>
</evidence>
<dbReference type="EMBL" id="KK442274">
    <property type="protein sequence ID" value="KFQ70578.1"/>
    <property type="molecule type" value="Genomic_DNA"/>
</dbReference>
<accession>A0A091U946</accession>
<evidence type="ECO:0000313" key="2">
    <source>
        <dbReference type="Proteomes" id="UP000053638"/>
    </source>
</evidence>
<proteinExistence type="predicted"/>
<feature type="non-terminal residue" evidence="1">
    <location>
        <position position="1"/>
    </location>
</feature>
<name>A0A091U946_PHALP</name>
<dbReference type="PhylomeDB" id="A0A091U946"/>